<dbReference type="RefSeq" id="WP_143115950.1">
    <property type="nucleotide sequence ID" value="NZ_FOFR01000001.1"/>
</dbReference>
<dbReference type="OrthoDB" id="4350404at2"/>
<dbReference type="EMBL" id="FOFR01000001">
    <property type="protein sequence ID" value="SEP80540.1"/>
    <property type="molecule type" value="Genomic_DNA"/>
</dbReference>
<keyword evidence="2" id="KW-1185">Reference proteome</keyword>
<name>A0A1H9AUX3_9PSEU</name>
<sequence>MGVERIGEIVREHYLTAVARSYGSKGTDTVRTLVPTLKEIFAVLDYESINGSLTVFQTVDPTQRPVAESEAYTLTGAEDIPVHNLGTLTIQILGNGQLLLWKKDVPPLEVSDGAIVYRFEPDKGERMWIDGEERAADLPGYVHLFGIPTFLDLADALQHYSVHIARPSECPYLTSAWREDGRVMWKAKPEELMRLSLYQFLRSALRTGRPDIHQEAPTDANNPVDITVRWADSNRIAIIEVKWLGKSGVLDPPAFRKAYSESRAQDGLRQLASYLDLTKSRAPRYDQRGYLAVFDGRRARVKVEDTQCTRENGMAYVDAHISYDQDLLDRHDVATPVRFFCEPRWVLKSPSKGG</sequence>
<dbReference type="AlphaFoldDB" id="A0A1H9AUX3"/>
<gene>
    <name evidence="1" type="ORF">SAMN05216188_101543</name>
</gene>
<organism evidence="1 2">
    <name type="scientific">Lentzea xinjiangensis</name>
    <dbReference type="NCBI Taxonomy" id="402600"/>
    <lineage>
        <taxon>Bacteria</taxon>
        <taxon>Bacillati</taxon>
        <taxon>Actinomycetota</taxon>
        <taxon>Actinomycetes</taxon>
        <taxon>Pseudonocardiales</taxon>
        <taxon>Pseudonocardiaceae</taxon>
        <taxon>Lentzea</taxon>
    </lineage>
</organism>
<dbReference type="Proteomes" id="UP000199352">
    <property type="component" value="Unassembled WGS sequence"/>
</dbReference>
<protein>
    <submittedName>
        <fullName evidence="1">Uncharacterized protein</fullName>
    </submittedName>
</protein>
<proteinExistence type="predicted"/>
<evidence type="ECO:0000313" key="1">
    <source>
        <dbReference type="EMBL" id="SEP80540.1"/>
    </source>
</evidence>
<reference evidence="2" key="1">
    <citation type="submission" date="2016-10" db="EMBL/GenBank/DDBJ databases">
        <authorList>
            <person name="Varghese N."/>
            <person name="Submissions S."/>
        </authorList>
    </citation>
    <scope>NUCLEOTIDE SEQUENCE [LARGE SCALE GENOMIC DNA]</scope>
    <source>
        <strain evidence="2">CGMCC 4.3525</strain>
    </source>
</reference>
<accession>A0A1H9AUX3</accession>
<evidence type="ECO:0000313" key="2">
    <source>
        <dbReference type="Proteomes" id="UP000199352"/>
    </source>
</evidence>